<dbReference type="EMBL" id="CP090978">
    <property type="protein sequence ID" value="UJF34192.1"/>
    <property type="molecule type" value="Genomic_DNA"/>
</dbReference>
<evidence type="ECO:0000256" key="3">
    <source>
        <dbReference type="SAM" id="SignalP"/>
    </source>
</evidence>
<evidence type="ECO:0000259" key="4">
    <source>
        <dbReference type="SMART" id="SM00634"/>
    </source>
</evidence>
<dbReference type="Proteomes" id="UP001649230">
    <property type="component" value="Chromosome"/>
</dbReference>
<protein>
    <submittedName>
        <fullName evidence="5">Ig-like domain-containing protein</fullName>
    </submittedName>
</protein>
<evidence type="ECO:0000256" key="2">
    <source>
        <dbReference type="SAM" id="MobiDB-lite"/>
    </source>
</evidence>
<reference evidence="5 6" key="1">
    <citation type="journal article" date="2024" name="Int. J. Syst. Evol. Microbiol.">
        <title>Paenibacillus hexagrammi sp. nov., a novel bacterium isolated from the gut content of Hexagrammos agrammus.</title>
        <authorList>
            <person name="Jung H.K."/>
            <person name="Kim D.G."/>
            <person name="Zin H."/>
            <person name="Park J."/>
            <person name="Jung H."/>
            <person name="Kim Y.O."/>
            <person name="Kong H.J."/>
            <person name="Kim J.W."/>
            <person name="Kim Y.S."/>
        </authorList>
    </citation>
    <scope>NUCLEOTIDE SEQUENCE [LARGE SCALE GENOMIC DNA]</scope>
    <source>
        <strain evidence="5 6">YPD9-1</strain>
    </source>
</reference>
<feature type="signal peptide" evidence="3">
    <location>
        <begin position="1"/>
        <end position="25"/>
    </location>
</feature>
<organism evidence="5 6">
    <name type="scientific">Paenibacillus hexagrammi</name>
    <dbReference type="NCBI Taxonomy" id="2908839"/>
    <lineage>
        <taxon>Bacteria</taxon>
        <taxon>Bacillati</taxon>
        <taxon>Bacillota</taxon>
        <taxon>Bacilli</taxon>
        <taxon>Bacillales</taxon>
        <taxon>Paenibacillaceae</taxon>
        <taxon>Paenibacillus</taxon>
    </lineage>
</organism>
<dbReference type="CDD" id="cd11304">
    <property type="entry name" value="Cadherin_repeat"/>
    <property type="match status" value="1"/>
</dbReference>
<dbReference type="SUPFAM" id="SSF49464">
    <property type="entry name" value="Carboxypeptidase regulatory domain-like"/>
    <property type="match status" value="2"/>
</dbReference>
<dbReference type="InterPro" id="IPR013783">
    <property type="entry name" value="Ig-like_fold"/>
</dbReference>
<feature type="compositionally biased region" description="Polar residues" evidence="2">
    <location>
        <begin position="1101"/>
        <end position="1111"/>
    </location>
</feature>
<dbReference type="RefSeq" id="WP_235120631.1">
    <property type="nucleotide sequence ID" value="NZ_CP090978.1"/>
</dbReference>
<keyword evidence="3" id="KW-0732">Signal</keyword>
<feature type="region of interest" description="Disordered" evidence="2">
    <location>
        <begin position="716"/>
        <end position="737"/>
    </location>
</feature>
<feature type="region of interest" description="Disordered" evidence="2">
    <location>
        <begin position="474"/>
        <end position="494"/>
    </location>
</feature>
<dbReference type="SMART" id="SM00634">
    <property type="entry name" value="BID_1"/>
    <property type="match status" value="1"/>
</dbReference>
<name>A0ABY3SJG1_9BACL</name>
<feature type="region of interest" description="Disordered" evidence="2">
    <location>
        <begin position="1923"/>
        <end position="1988"/>
    </location>
</feature>
<evidence type="ECO:0000313" key="5">
    <source>
        <dbReference type="EMBL" id="UJF34192.1"/>
    </source>
</evidence>
<dbReference type="NCBIfam" id="NF012211">
    <property type="entry name" value="tand_rpt_95"/>
    <property type="match status" value="9"/>
</dbReference>
<dbReference type="NCBIfam" id="TIGR01167">
    <property type="entry name" value="LPXTG_anchor"/>
    <property type="match status" value="1"/>
</dbReference>
<dbReference type="InterPro" id="IPR003344">
    <property type="entry name" value="Big_1_dom"/>
</dbReference>
<sequence>MERVALSAGIIGAMVFALPAVTAHAEGSRNLIANGGDRPYVEWDPNNTIAGIPRKNIWKVYAKAGETINLGSSVTGAKDNNDIVVRDPNGQEYSFDVKTSGEGFINTIDKEKAGPAPAAGGYTPYKITVADDQSGIWEVEFHSNASGATNPKASSATVLDASVEQGHAVAAWDITVKNGSEIKDGRVYNEYISMNMGSNSKSLNSDLYILTKDGYEYKTSLNGMDPYGFIFMSNNRGYIDKNDGSTLYHSTDAGTDNTLSSFIGNTAVQSPTYKDANGIYHLVGDTETDTTHRVFLNVPDPELSEAGIQTTPVTPETAKQVGFTGKETALGNKTFVGQGGTFTFDADDLTSYMIIVDTNGADGKPDGNFTLSDDLVIEDIAKQGTNTVLWDGKDQNGAVLPARPGNQPYQVQIRMKGGEYHFPMLDVESNPNGIKIKLISPANPSTYLNGMNVNTVFYNDANYKTQAGNVNLDAASGETAPNPRSAIGGVDSSNGAQKYSGSYGDFKGIDTWTYVPGAAVSTELYVIDGTISGKVFSDTNGDGNSTGDAGFAGISIHVKDSLGVEQDVVTDSNGTYTAHVAPGQVEISVKENDPALAGYKLTTSNAVQSKADVSGSYSFGAIGYQPNHAPTTGNDSKDTDRITKITGTVTGLDPDSDTLTYSLHSDAEYGSVTVNANGQWEYTPNASYLGSDQFTVDVTDGRGGTATSTVTVTITNRPPTAAGDSRTTPEDTAVDGAVTGNDVDGGTLLYKLDPANKPQHGTVDLKSDGSYTYTPNANYSGPDSFQVIVDDGDGGKVNAPVTITVTPVNDAPTAAGDNRTTPEDTAVDGAVTGSDVDGGTLSYTLDPANKPQHGTVDLKSDGSYTYTPNANYNGPDSFQVIVSDGQGGQANATVAITVTPENDAPTAAGDSRTTPEDTAVDGAVTGNDVDGGTLVYTLDPAHKPQHGTVDLKSDGSYTYTPNANYHGPDSFQVIVANGEDEPLVVTAEITVTPVNDVPTATGDSKVTLEDMKVNGKVTGQDADDEDVLQFTLDPDNSPQHGTVTVHADGSYTYTPNPDFNGPDSFDLIISDGHGGQAVAAVTITVTPVNDPPAVSGDKKTMPQNTSISGKVTGSDPDNDTLTFALGSLPQHGTATVLTDGSYMYTPNTNYFGEDSFEVTASDSHGGTATATVTITVTTDNQNPVVPNYTALTDNVTPVLGRIIAADPDGDDVIFNLLTNQGPYYGTVTTVTYSTYTDWTYTPNSSFTGIDHFIVEVTDGKGGTANSIVSITVTPPSGQSYPNHPPTAPNYEWSTLMNMPISHRVEGHDEDKDDLTYSVAGWPSHGTVTVTNSTYGDWTYTPAPGFVGTDFFTITVSDGNGGFASSVNKVEIAHKQLQLTLSADPQQILADGEKTSDLTALLTYQDGTPLSFVDVEFEAEDGTFNSSANPDKKKIRATTDGSGKAIVRLTSPAIETTVPVLKQVKAVVNDPANDLFAEGSITMYFMPSTINGIVINGETGLPVIGAIVDVSEDFDKDGVVDFAATVTTDTYGKYSIIVPRGNYVYTPVIHTTITKDGMTIPVDIKQQAVVEKFNGKSEDYYSDKIITGQLLAVDHTTNTVKKMNDFMDLYNQDETPAEGGSEAKVQLSAVVADDETGNVQIKIDKDGAFTITGAQKGKEYTVNFGVTLPDGQVLAGKTMNVKVNNEGEVSLQTSLIDPYGVVTDAATGNPIDGVKVTLYFKDTNTIVPLPVLPGFKPNDNVDPQMTKDGGSYAWMVFPNKDYYIIAEKSGYVTYDSRQDMTDRTIDDSYIRGGYIHVGNTIVEHSFSMVPIVPAAPSSGSSYVPSTPAPVPTENLPAITSPTAKITTVESPVSGKVTTVNMGETLTYKIETPAVNGKVDLKDDGSWIYTPNKDYQGTDSFIIVVKDELDHQLKTKVSIGVIAKPDKASVPTEPVKPDPSTESGSSEQPVTQGNDATVNGGTGEAQALPNSSKGDAEAKPGTGQAVRKLPVTGSAMDRSLLLVSGAFFSALGFFLRRKRKDERPDA</sequence>
<accession>A0ABY3SJG1</accession>
<dbReference type="Gene3D" id="2.60.40.1120">
    <property type="entry name" value="Carboxypeptidase-like, regulatory domain"/>
    <property type="match status" value="2"/>
</dbReference>
<dbReference type="Gene3D" id="2.60.40.3440">
    <property type="match status" value="7"/>
</dbReference>
<feature type="region of interest" description="Disordered" evidence="2">
    <location>
        <begin position="1091"/>
        <end position="1115"/>
    </location>
</feature>
<feature type="region of interest" description="Disordered" evidence="2">
    <location>
        <begin position="902"/>
        <end position="921"/>
    </location>
</feature>
<dbReference type="InterPro" id="IPR008969">
    <property type="entry name" value="CarboxyPept-like_regulatory"/>
</dbReference>
<feature type="region of interest" description="Disordered" evidence="2">
    <location>
        <begin position="808"/>
        <end position="833"/>
    </location>
</feature>
<feature type="domain" description="Big-1" evidence="4">
    <location>
        <begin position="1376"/>
        <end position="1477"/>
    </location>
</feature>
<evidence type="ECO:0000313" key="6">
    <source>
        <dbReference type="Proteomes" id="UP001649230"/>
    </source>
</evidence>
<dbReference type="InterPro" id="IPR010221">
    <property type="entry name" value="VCBS_dom"/>
</dbReference>
<dbReference type="Gene3D" id="2.60.40.10">
    <property type="entry name" value="Immunoglobulins"/>
    <property type="match status" value="2"/>
</dbReference>
<feature type="chain" id="PRO_5047389863" evidence="3">
    <location>
        <begin position="26"/>
        <end position="2024"/>
    </location>
</feature>
<evidence type="ECO:0000256" key="1">
    <source>
        <dbReference type="ARBA" id="ARBA00010116"/>
    </source>
</evidence>
<gene>
    <name evidence="5" type="ORF">L0M14_02875</name>
</gene>
<feature type="compositionally biased region" description="Polar residues" evidence="2">
    <location>
        <begin position="1938"/>
        <end position="1957"/>
    </location>
</feature>
<dbReference type="Pfam" id="PF17963">
    <property type="entry name" value="Big_9"/>
    <property type="match status" value="9"/>
</dbReference>
<dbReference type="NCBIfam" id="TIGR01965">
    <property type="entry name" value="VCBS_repeat"/>
    <property type="match status" value="5"/>
</dbReference>
<dbReference type="InterPro" id="IPR008964">
    <property type="entry name" value="Invasin/intimin_cell_adhesion"/>
</dbReference>
<comment type="similarity">
    <text evidence="1">Belongs to the intimin/invasin family.</text>
</comment>
<proteinExistence type="inferred from homology"/>
<dbReference type="SUPFAM" id="SSF49373">
    <property type="entry name" value="Invasin/intimin cell-adhesion fragments"/>
    <property type="match status" value="1"/>
</dbReference>
<dbReference type="Gene3D" id="2.60.40.2810">
    <property type="match status" value="1"/>
</dbReference>
<keyword evidence="6" id="KW-1185">Reference proteome</keyword>